<evidence type="ECO:0000256" key="2">
    <source>
        <dbReference type="ARBA" id="ARBA00023163"/>
    </source>
</evidence>
<dbReference type="GO" id="GO:0003700">
    <property type="term" value="F:DNA-binding transcription factor activity"/>
    <property type="evidence" value="ECO:0007669"/>
    <property type="project" value="InterPro"/>
</dbReference>
<keyword evidence="2" id="KW-0804">Transcription</keyword>
<gene>
    <name evidence="4" type="ORF">GCM10007028_32750</name>
</gene>
<dbReference type="PROSITE" id="PS01124">
    <property type="entry name" value="HTH_ARAC_FAMILY_2"/>
    <property type="match status" value="1"/>
</dbReference>
<dbReference type="SMART" id="SM00342">
    <property type="entry name" value="HTH_ARAC"/>
    <property type="match status" value="1"/>
</dbReference>
<dbReference type="InterPro" id="IPR018060">
    <property type="entry name" value="HTH_AraC"/>
</dbReference>
<dbReference type="GO" id="GO:0043565">
    <property type="term" value="F:sequence-specific DNA binding"/>
    <property type="evidence" value="ECO:0007669"/>
    <property type="project" value="InterPro"/>
</dbReference>
<name>A0A918RAQ6_9FLAO</name>
<dbReference type="Gene3D" id="1.10.10.60">
    <property type="entry name" value="Homeodomain-like"/>
    <property type="match status" value="1"/>
</dbReference>
<organism evidence="4 5">
    <name type="scientific">Algibacter mikhailovii</name>
    <dbReference type="NCBI Taxonomy" id="425498"/>
    <lineage>
        <taxon>Bacteria</taxon>
        <taxon>Pseudomonadati</taxon>
        <taxon>Bacteroidota</taxon>
        <taxon>Flavobacteriia</taxon>
        <taxon>Flavobacteriales</taxon>
        <taxon>Flavobacteriaceae</taxon>
        <taxon>Algibacter</taxon>
    </lineage>
</organism>
<dbReference type="AlphaFoldDB" id="A0A918RAQ6"/>
<sequence>MNLNKNFETINYSNIGLFDFVRIARAWKLDFIQLRPGTFFTHIAQVVYKDFQLGNVKLNTAVKQEGFSPEGVWTFAFVNEAQIYWRNYKVEPNSIIIYTPGSEINAVSEANFEVVTFSVSEHCLFEIAKSQGEESLVDSLKHIELLVSKNPLLIELKNVILNEINQHLQNPNYINDLAFKESFTKKLLVLLKDSEISSKKVSGIKRLKLLHNAEQYILQKITEPITVSALASYFNVSERTLLYAFKNRFNMGPKSFMLVLKLNHAHQRLHEEDEHRSISSIIKDSGFWHLGRFYKDYKSFFGELPSKTLSKNSH</sequence>
<keyword evidence="5" id="KW-1185">Reference proteome</keyword>
<evidence type="ECO:0000259" key="3">
    <source>
        <dbReference type="PROSITE" id="PS01124"/>
    </source>
</evidence>
<dbReference type="EMBL" id="BMWZ01000009">
    <property type="protein sequence ID" value="GGZ91768.1"/>
    <property type="molecule type" value="Genomic_DNA"/>
</dbReference>
<evidence type="ECO:0000313" key="5">
    <source>
        <dbReference type="Proteomes" id="UP000636004"/>
    </source>
</evidence>
<proteinExistence type="predicted"/>
<dbReference type="Pfam" id="PF12833">
    <property type="entry name" value="HTH_18"/>
    <property type="match status" value="1"/>
</dbReference>
<keyword evidence="1" id="KW-0805">Transcription regulation</keyword>
<evidence type="ECO:0000256" key="1">
    <source>
        <dbReference type="ARBA" id="ARBA00023015"/>
    </source>
</evidence>
<reference evidence="4" key="1">
    <citation type="journal article" date="2014" name="Int. J. Syst. Evol. Microbiol.">
        <title>Complete genome sequence of Corynebacterium casei LMG S-19264T (=DSM 44701T), isolated from a smear-ripened cheese.</title>
        <authorList>
            <consortium name="US DOE Joint Genome Institute (JGI-PGF)"/>
            <person name="Walter F."/>
            <person name="Albersmeier A."/>
            <person name="Kalinowski J."/>
            <person name="Ruckert C."/>
        </authorList>
    </citation>
    <scope>NUCLEOTIDE SEQUENCE</scope>
    <source>
        <strain evidence="4">KCTC 12710</strain>
    </source>
</reference>
<dbReference type="PANTHER" id="PTHR47893">
    <property type="entry name" value="REGULATORY PROTEIN PCHR"/>
    <property type="match status" value="1"/>
</dbReference>
<protein>
    <submittedName>
        <fullName evidence="4">AraC family transcriptional regulator</fullName>
    </submittedName>
</protein>
<feature type="domain" description="HTH araC/xylS-type" evidence="3">
    <location>
        <begin position="211"/>
        <end position="311"/>
    </location>
</feature>
<evidence type="ECO:0000313" key="4">
    <source>
        <dbReference type="EMBL" id="GGZ91768.1"/>
    </source>
</evidence>
<dbReference type="InterPro" id="IPR053142">
    <property type="entry name" value="PchR_regulatory_protein"/>
</dbReference>
<dbReference type="SUPFAM" id="SSF46689">
    <property type="entry name" value="Homeodomain-like"/>
    <property type="match status" value="1"/>
</dbReference>
<dbReference type="RefSeq" id="WP_189362516.1">
    <property type="nucleotide sequence ID" value="NZ_BMWZ01000009.1"/>
</dbReference>
<dbReference type="Proteomes" id="UP000636004">
    <property type="component" value="Unassembled WGS sequence"/>
</dbReference>
<comment type="caution">
    <text evidence="4">The sequence shown here is derived from an EMBL/GenBank/DDBJ whole genome shotgun (WGS) entry which is preliminary data.</text>
</comment>
<reference evidence="4" key="2">
    <citation type="submission" date="2020-09" db="EMBL/GenBank/DDBJ databases">
        <authorList>
            <person name="Sun Q."/>
            <person name="Kim S."/>
        </authorList>
    </citation>
    <scope>NUCLEOTIDE SEQUENCE</scope>
    <source>
        <strain evidence="4">KCTC 12710</strain>
    </source>
</reference>
<dbReference type="PANTHER" id="PTHR47893:SF1">
    <property type="entry name" value="REGULATORY PROTEIN PCHR"/>
    <property type="match status" value="1"/>
</dbReference>
<dbReference type="InterPro" id="IPR009057">
    <property type="entry name" value="Homeodomain-like_sf"/>
</dbReference>
<accession>A0A918RAQ6</accession>